<keyword evidence="3" id="KW-1185">Reference proteome</keyword>
<dbReference type="eggNOG" id="COG3693">
    <property type="taxonomic scope" value="Bacteria"/>
</dbReference>
<organism evidence="2 3">
    <name type="scientific">Stigmatella aurantiaca (strain DW4/3-1)</name>
    <dbReference type="NCBI Taxonomy" id="378806"/>
    <lineage>
        <taxon>Bacteria</taxon>
        <taxon>Pseudomonadati</taxon>
        <taxon>Myxococcota</taxon>
        <taxon>Myxococcia</taxon>
        <taxon>Myxococcales</taxon>
        <taxon>Cystobacterineae</taxon>
        <taxon>Archangiaceae</taxon>
        <taxon>Stigmatella</taxon>
    </lineage>
</organism>
<protein>
    <submittedName>
        <fullName evidence="2">Conserved uncharacterized protein</fullName>
    </submittedName>
</protein>
<evidence type="ECO:0000313" key="2">
    <source>
        <dbReference type="EMBL" id="ADO68219.1"/>
    </source>
</evidence>
<reference evidence="2 3" key="1">
    <citation type="journal article" date="2011" name="Mol. Biol. Evol.">
        <title>Comparative genomic analysis of fruiting body formation in Myxococcales.</title>
        <authorList>
            <person name="Huntley S."/>
            <person name="Hamann N."/>
            <person name="Wegener-Feldbrugge S."/>
            <person name="Treuner-Lange A."/>
            <person name="Kube M."/>
            <person name="Reinhardt R."/>
            <person name="Klages S."/>
            <person name="Muller R."/>
            <person name="Ronning C.M."/>
            <person name="Nierman W.C."/>
            <person name="Sogaard-Andersen L."/>
        </authorList>
    </citation>
    <scope>NUCLEOTIDE SEQUENCE [LARGE SCALE GENOMIC DNA]</scope>
    <source>
        <strain evidence="2 3">DW4/3-1</strain>
    </source>
</reference>
<evidence type="ECO:0000259" key="1">
    <source>
        <dbReference type="Pfam" id="PF14415"/>
    </source>
</evidence>
<accession>E3FQA9</accession>
<dbReference type="Pfam" id="PF14415">
    <property type="entry name" value="DUF4424"/>
    <property type="match status" value="2"/>
</dbReference>
<dbReference type="KEGG" id="sur:STAUR_0410"/>
<proteinExistence type="predicted"/>
<dbReference type="AlphaFoldDB" id="E3FQA9"/>
<feature type="domain" description="DUF4424" evidence="1">
    <location>
        <begin position="130"/>
        <end position="278"/>
    </location>
</feature>
<dbReference type="Proteomes" id="UP000001351">
    <property type="component" value="Chromosome"/>
</dbReference>
<evidence type="ECO:0000313" key="3">
    <source>
        <dbReference type="Proteomes" id="UP000001351"/>
    </source>
</evidence>
<dbReference type="STRING" id="378806.STAUR_0410"/>
<dbReference type="HOGENOM" id="CLU_821050_0_0_7"/>
<sequence>MWLTCLSPAFALANSSTAGYSNEGLKLLKTENIRMAKEDLFLSTREIRVRYTFENLTQEPIQTLVAFPFPKMDAITEWDVSKASHFKLKIGGKSQKTRRETVYTLEGKEYRDKAQAEKLLAAERKKREAAEEEGAPFEAFVQDFELWEQRFPAGQSVDVEISYRPSVGADLGWNQESYQSAQAQKTYCIDASTAKGLDKALAALGNADAAPSGPYLQWLSYVLVTGNNWAGPIGQFHLTIEKPAPNAILSLCMDGLKKTSATRFETTRENFRPERDLSLIFFHR</sequence>
<name>E3FQA9_STIAD</name>
<gene>
    <name evidence="2" type="ordered locus">STAUR_0410</name>
</gene>
<dbReference type="EMBL" id="CP002271">
    <property type="protein sequence ID" value="ADO68219.1"/>
    <property type="molecule type" value="Genomic_DNA"/>
</dbReference>
<feature type="domain" description="DUF4424" evidence="1">
    <location>
        <begin position="13"/>
        <end position="125"/>
    </location>
</feature>
<dbReference type="Gene3D" id="2.60.40.3680">
    <property type="match status" value="1"/>
</dbReference>
<dbReference type="InterPro" id="IPR025538">
    <property type="entry name" value="DUF4424"/>
</dbReference>